<gene>
    <name evidence="3" type="ORF">Aco04nite_70830</name>
</gene>
<dbReference type="InterPro" id="IPR000073">
    <property type="entry name" value="AB_hydrolase_1"/>
</dbReference>
<evidence type="ECO:0000259" key="2">
    <source>
        <dbReference type="Pfam" id="PF00561"/>
    </source>
</evidence>
<evidence type="ECO:0000313" key="4">
    <source>
        <dbReference type="Proteomes" id="UP000680865"/>
    </source>
</evidence>
<keyword evidence="4" id="KW-1185">Reference proteome</keyword>
<dbReference type="Pfam" id="PF00561">
    <property type="entry name" value="Abhydrolase_1"/>
    <property type="match status" value="1"/>
</dbReference>
<sequence>MRAAPEASGAAFAYPGCDGVVAGMRLSRTARMSPAEERLTRAAPRPSDGFTSETVTARGLRLHIRRRGVPPPTEPAWVLLHGLAVSHRYLMPTAVALPGAVFVPDLPGFGLSEKTPRVLTTGQHADVLAAWMDTTGITTAKIIANSYGCQIAVELAIRRPDLTAALILVGPTVDPAAPTSAAQIRRWSRDLLSEDPKQIPAMLTDFREAGMRRVLRTLKDAVTHRMARRIPLVSAPILVLRGQHDPIAPASWVEQAAALARCGSAGEIPGSAHNAVTTGGTRVAALAVAFAGSGFSSPRVVRGPGR</sequence>
<dbReference type="GO" id="GO:0003824">
    <property type="term" value="F:catalytic activity"/>
    <property type="evidence" value="ECO:0007669"/>
    <property type="project" value="UniProtKB-ARBA"/>
</dbReference>
<feature type="domain" description="AB hydrolase-1" evidence="2">
    <location>
        <begin position="78"/>
        <end position="213"/>
    </location>
</feature>
<proteinExistence type="predicted"/>
<accession>A0A919VYI9</accession>
<feature type="region of interest" description="Disordered" evidence="1">
    <location>
        <begin position="31"/>
        <end position="52"/>
    </location>
</feature>
<evidence type="ECO:0000256" key="1">
    <source>
        <dbReference type="SAM" id="MobiDB-lite"/>
    </source>
</evidence>
<dbReference type="AlphaFoldDB" id="A0A919VYI9"/>
<name>A0A919VYI9_9ACTN</name>
<dbReference type="Proteomes" id="UP000680865">
    <property type="component" value="Unassembled WGS sequence"/>
</dbReference>
<dbReference type="InterPro" id="IPR029058">
    <property type="entry name" value="AB_hydrolase_fold"/>
</dbReference>
<evidence type="ECO:0000313" key="3">
    <source>
        <dbReference type="EMBL" id="GIM80457.1"/>
    </source>
</evidence>
<dbReference type="Gene3D" id="3.40.50.1820">
    <property type="entry name" value="alpha/beta hydrolase"/>
    <property type="match status" value="1"/>
</dbReference>
<organism evidence="3 4">
    <name type="scientific">Winogradskya consettensis</name>
    <dbReference type="NCBI Taxonomy" id="113560"/>
    <lineage>
        <taxon>Bacteria</taxon>
        <taxon>Bacillati</taxon>
        <taxon>Actinomycetota</taxon>
        <taxon>Actinomycetes</taxon>
        <taxon>Micromonosporales</taxon>
        <taxon>Micromonosporaceae</taxon>
        <taxon>Winogradskya</taxon>
    </lineage>
</organism>
<protein>
    <recommendedName>
        <fullName evidence="2">AB hydrolase-1 domain-containing protein</fullName>
    </recommendedName>
</protein>
<dbReference type="PANTHER" id="PTHR43194:SF5">
    <property type="entry name" value="PIMELOYL-[ACYL-CARRIER PROTEIN] METHYL ESTER ESTERASE"/>
    <property type="match status" value="1"/>
</dbReference>
<reference evidence="3" key="1">
    <citation type="submission" date="2021-03" db="EMBL/GenBank/DDBJ databases">
        <title>Whole genome shotgun sequence of Actinoplanes consettensis NBRC 14913.</title>
        <authorList>
            <person name="Komaki H."/>
            <person name="Tamura T."/>
        </authorList>
    </citation>
    <scope>NUCLEOTIDE SEQUENCE</scope>
    <source>
        <strain evidence="3">NBRC 14913</strain>
    </source>
</reference>
<dbReference type="SUPFAM" id="SSF53474">
    <property type="entry name" value="alpha/beta-Hydrolases"/>
    <property type="match status" value="1"/>
</dbReference>
<dbReference type="PRINTS" id="PR00111">
    <property type="entry name" value="ABHYDROLASE"/>
</dbReference>
<comment type="caution">
    <text evidence="3">The sequence shown here is derived from an EMBL/GenBank/DDBJ whole genome shotgun (WGS) entry which is preliminary data.</text>
</comment>
<dbReference type="EMBL" id="BOQP01000043">
    <property type="protein sequence ID" value="GIM80457.1"/>
    <property type="molecule type" value="Genomic_DNA"/>
</dbReference>
<dbReference type="PANTHER" id="PTHR43194">
    <property type="entry name" value="HYDROLASE ALPHA/BETA FOLD FAMILY"/>
    <property type="match status" value="1"/>
</dbReference>
<dbReference type="InterPro" id="IPR050228">
    <property type="entry name" value="Carboxylesterase_BioH"/>
</dbReference>